<gene>
    <name evidence="2" type="ORF">BN1708_007647</name>
</gene>
<feature type="compositionally biased region" description="Basic and acidic residues" evidence="1">
    <location>
        <begin position="45"/>
        <end position="54"/>
    </location>
</feature>
<sequence length="273" mass="29104">MIRLWPVHALGILPRKVPQQAQDGKSKALKPEDGAAVQLGNDAVELGRKGDHGGDGAVDGDEDPPNGHGAGNGNDMVLGPVAGDKAGLAEDREEDGCVEGGTPHPVAGDLTVLEYQVAVPDELAKDVKDDGVVDGVEKPFDEYLHTEKLVLLAHAVQLRVPIEEARRDELIKNAEGQGRKNGIEDVIKQRIQNRLGHTLITPRAVNEEKLLQEPELGNGDVGTASGLQTLLATDADTDMSGLDHRDIICTVTNGQQDGLLLVFLDKLDNQGFL</sequence>
<name>A0A0G4MV10_VERLO</name>
<evidence type="ECO:0000313" key="3">
    <source>
        <dbReference type="Proteomes" id="UP000044602"/>
    </source>
</evidence>
<feature type="region of interest" description="Disordered" evidence="1">
    <location>
        <begin position="17"/>
        <end position="36"/>
    </location>
</feature>
<dbReference type="AlphaFoldDB" id="A0A0G4MV10"/>
<accession>A0A0G4MV10</accession>
<organism evidence="2 3">
    <name type="scientific">Verticillium longisporum</name>
    <name type="common">Verticillium dahliae var. longisporum</name>
    <dbReference type="NCBI Taxonomy" id="100787"/>
    <lineage>
        <taxon>Eukaryota</taxon>
        <taxon>Fungi</taxon>
        <taxon>Dikarya</taxon>
        <taxon>Ascomycota</taxon>
        <taxon>Pezizomycotina</taxon>
        <taxon>Sordariomycetes</taxon>
        <taxon>Hypocreomycetidae</taxon>
        <taxon>Glomerellales</taxon>
        <taxon>Plectosphaerellaceae</taxon>
        <taxon>Verticillium</taxon>
    </lineage>
</organism>
<dbReference type="Proteomes" id="UP000044602">
    <property type="component" value="Unassembled WGS sequence"/>
</dbReference>
<reference evidence="2 3" key="1">
    <citation type="submission" date="2015-05" db="EMBL/GenBank/DDBJ databases">
        <authorList>
            <person name="Wang D.B."/>
            <person name="Wang M."/>
        </authorList>
    </citation>
    <scope>NUCLEOTIDE SEQUENCE [LARGE SCALE GENOMIC DNA]</scope>
    <source>
        <strain evidence="2">VL1</strain>
    </source>
</reference>
<protein>
    <submittedName>
        <fullName evidence="2">Uncharacterized protein</fullName>
    </submittedName>
</protein>
<keyword evidence="3" id="KW-1185">Reference proteome</keyword>
<dbReference type="EMBL" id="CVQH01025305">
    <property type="protein sequence ID" value="CRK38171.1"/>
    <property type="molecule type" value="Genomic_DNA"/>
</dbReference>
<proteinExistence type="predicted"/>
<evidence type="ECO:0000313" key="2">
    <source>
        <dbReference type="EMBL" id="CRK38171.1"/>
    </source>
</evidence>
<evidence type="ECO:0000256" key="1">
    <source>
        <dbReference type="SAM" id="MobiDB-lite"/>
    </source>
</evidence>
<feature type="compositionally biased region" description="Basic and acidic residues" evidence="1">
    <location>
        <begin position="24"/>
        <end position="33"/>
    </location>
</feature>
<feature type="region of interest" description="Disordered" evidence="1">
    <location>
        <begin position="45"/>
        <end position="82"/>
    </location>
</feature>